<dbReference type="InterPro" id="IPR027417">
    <property type="entry name" value="P-loop_NTPase"/>
</dbReference>
<evidence type="ECO:0000259" key="11">
    <source>
        <dbReference type="PROSITE" id="PS51194"/>
    </source>
</evidence>
<keyword evidence="6" id="KW-0067">ATP-binding</keyword>
<dbReference type="SUPFAM" id="SSF52540">
    <property type="entry name" value="P-loop containing nucleoside triphosphate hydrolases"/>
    <property type="match status" value="2"/>
</dbReference>
<feature type="compositionally biased region" description="Basic and acidic residues" evidence="9">
    <location>
        <begin position="385"/>
        <end position="394"/>
    </location>
</feature>
<feature type="region of interest" description="Disordered" evidence="9">
    <location>
        <begin position="450"/>
        <end position="536"/>
    </location>
</feature>
<keyword evidence="8" id="KW-0539">Nucleus</keyword>
<feature type="compositionally biased region" description="Pro residues" evidence="9">
    <location>
        <begin position="469"/>
        <end position="480"/>
    </location>
</feature>
<evidence type="ECO:0000256" key="9">
    <source>
        <dbReference type="SAM" id="MobiDB-lite"/>
    </source>
</evidence>
<dbReference type="InterPro" id="IPR000330">
    <property type="entry name" value="SNF2_N"/>
</dbReference>
<dbReference type="Gene3D" id="3.40.50.10810">
    <property type="entry name" value="Tandem AAA-ATPase domain"/>
    <property type="match status" value="1"/>
</dbReference>
<dbReference type="GO" id="GO:0016787">
    <property type="term" value="F:hydrolase activity"/>
    <property type="evidence" value="ECO:0007669"/>
    <property type="project" value="UniProtKB-KW"/>
</dbReference>
<evidence type="ECO:0000256" key="6">
    <source>
        <dbReference type="ARBA" id="ARBA00022840"/>
    </source>
</evidence>
<dbReference type="PANTHER" id="PTHR10799">
    <property type="entry name" value="SNF2/RAD54 HELICASE FAMILY"/>
    <property type="match status" value="1"/>
</dbReference>
<evidence type="ECO:0000313" key="13">
    <source>
        <dbReference type="Proteomes" id="UP000034841"/>
    </source>
</evidence>
<dbReference type="EC" id="3.6.4.-" evidence="12"/>
<evidence type="ECO:0000256" key="4">
    <source>
        <dbReference type="ARBA" id="ARBA00022801"/>
    </source>
</evidence>
<dbReference type="InterPro" id="IPR038718">
    <property type="entry name" value="SNF2-like_sf"/>
</dbReference>
<dbReference type="InterPro" id="IPR049730">
    <property type="entry name" value="SNF2/RAD54-like_C"/>
</dbReference>
<dbReference type="SMART" id="SM00487">
    <property type="entry name" value="DEXDc"/>
    <property type="match status" value="1"/>
</dbReference>
<reference evidence="12 13" key="1">
    <citation type="submission" date="2015-04" db="EMBL/GenBank/DDBJ databases">
        <title>Genome sequence of Ceratocystis platani, a major pathogen of plane trees.</title>
        <authorList>
            <person name="Belbahri L."/>
        </authorList>
    </citation>
    <scope>NUCLEOTIDE SEQUENCE [LARGE SCALE GENOMIC DNA]</scope>
    <source>
        <strain evidence="12 13">CFO</strain>
    </source>
</reference>
<feature type="region of interest" description="Disordered" evidence="9">
    <location>
        <begin position="385"/>
        <end position="419"/>
    </location>
</feature>
<dbReference type="InterPro" id="IPR001650">
    <property type="entry name" value="Helicase_C-like"/>
</dbReference>
<evidence type="ECO:0000313" key="12">
    <source>
        <dbReference type="EMBL" id="KKF96572.1"/>
    </source>
</evidence>
<dbReference type="GO" id="GO:0004386">
    <property type="term" value="F:helicase activity"/>
    <property type="evidence" value="ECO:0007669"/>
    <property type="project" value="UniProtKB-KW"/>
</dbReference>
<dbReference type="InterPro" id="IPR014001">
    <property type="entry name" value="Helicase_ATP-bd"/>
</dbReference>
<feature type="compositionally biased region" description="Basic and acidic residues" evidence="9">
    <location>
        <begin position="490"/>
        <end position="499"/>
    </location>
</feature>
<feature type="region of interest" description="Disordered" evidence="9">
    <location>
        <begin position="17"/>
        <end position="45"/>
    </location>
</feature>
<dbReference type="SMART" id="SM00490">
    <property type="entry name" value="HELICc"/>
    <property type="match status" value="1"/>
</dbReference>
<comment type="caution">
    <text evidence="12">The sequence shown here is derived from an EMBL/GenBank/DDBJ whole genome shotgun (WGS) entry which is preliminary data.</text>
</comment>
<feature type="domain" description="Helicase C-terminal" evidence="11">
    <location>
        <begin position="622"/>
        <end position="790"/>
    </location>
</feature>
<organism evidence="12 13">
    <name type="scientific">Ceratocystis fimbriata f. sp. platani</name>
    <dbReference type="NCBI Taxonomy" id="88771"/>
    <lineage>
        <taxon>Eukaryota</taxon>
        <taxon>Fungi</taxon>
        <taxon>Dikarya</taxon>
        <taxon>Ascomycota</taxon>
        <taxon>Pezizomycotina</taxon>
        <taxon>Sordariomycetes</taxon>
        <taxon>Hypocreomycetidae</taxon>
        <taxon>Microascales</taxon>
        <taxon>Ceratocystidaceae</taxon>
        <taxon>Ceratocystis</taxon>
    </lineage>
</organism>
<dbReference type="AlphaFoldDB" id="A0A0F8D1F4"/>
<feature type="domain" description="Helicase ATP-binding" evidence="10">
    <location>
        <begin position="113"/>
        <end position="286"/>
    </location>
</feature>
<dbReference type="PROSITE" id="PS51194">
    <property type="entry name" value="HELICASE_CTER"/>
    <property type="match status" value="1"/>
</dbReference>
<proteinExistence type="inferred from homology"/>
<gene>
    <name evidence="12" type="primary">HELLS</name>
    <name evidence="12" type="ORF">CFO_g1084</name>
</gene>
<keyword evidence="5 12" id="KW-0347">Helicase</keyword>
<feature type="compositionally biased region" description="Basic residues" evidence="9">
    <location>
        <begin position="27"/>
        <end position="37"/>
    </location>
</feature>
<dbReference type="FunFam" id="3.40.50.10810:FF:000015">
    <property type="entry name" value="lymphoid-specific helicase isoform X1"/>
    <property type="match status" value="1"/>
</dbReference>
<feature type="compositionally biased region" description="Basic and acidic residues" evidence="9">
    <location>
        <begin position="407"/>
        <end position="419"/>
    </location>
</feature>
<evidence type="ECO:0000256" key="8">
    <source>
        <dbReference type="ARBA" id="ARBA00023242"/>
    </source>
</evidence>
<keyword evidence="7" id="KW-0175">Coiled coil</keyword>
<evidence type="ECO:0000256" key="2">
    <source>
        <dbReference type="ARBA" id="ARBA00007025"/>
    </source>
</evidence>
<dbReference type="Pfam" id="PF00271">
    <property type="entry name" value="Helicase_C"/>
    <property type="match status" value="1"/>
</dbReference>
<evidence type="ECO:0000256" key="5">
    <source>
        <dbReference type="ARBA" id="ARBA00022806"/>
    </source>
</evidence>
<evidence type="ECO:0000259" key="10">
    <source>
        <dbReference type="PROSITE" id="PS51192"/>
    </source>
</evidence>
<protein>
    <submittedName>
        <fullName evidence="12">Lymphoid-specific helicase</fullName>
        <ecNumber evidence="12">3.6.4.-</ecNumber>
    </submittedName>
</protein>
<comment type="similarity">
    <text evidence="2">Belongs to the SNF2/RAD54 helicase family.</text>
</comment>
<dbReference type="Pfam" id="PF00176">
    <property type="entry name" value="SNF2-rel_dom"/>
    <property type="match status" value="1"/>
</dbReference>
<dbReference type="Proteomes" id="UP000034841">
    <property type="component" value="Unassembled WGS sequence"/>
</dbReference>
<evidence type="ECO:0000256" key="1">
    <source>
        <dbReference type="ARBA" id="ARBA00004123"/>
    </source>
</evidence>
<dbReference type="GO" id="GO:0005524">
    <property type="term" value="F:ATP binding"/>
    <property type="evidence" value="ECO:0007669"/>
    <property type="project" value="UniProtKB-KW"/>
</dbReference>
<sequence length="860" mass="97257">MTAIDLDTLQLEEEKARLENEATRSNQKAKRKPHRTNSKKEREDKARELDALLRQTEAFSNILTAKTKALGRVGTGFDGQSLGEHKLAMAEQPRCMVGGTMRDYQLEGLTWMYEICEQGMSGILADEMGLGKTVQTISLIALLREKDNYFGPHLIIAPLSTLSNWMKEFEHWVPSIPVIMYHGTPPERADVWAKQVTKNYKSGRPTAKFPVICTSYEVILRDRAVLSKIQWEFIIIDEGHRMKNFDSKLFRELKTFQSATRLLITGTPLQNSLKELWSLLNFLLPHIFTDWDAFDTWFDFSDLQDEEGTEEFITNSEKHDIIKKIHVVLQPLLLRRVKADVAAYLPKKREYILYAPMTKEQTDLYRAINDKDVDTREFLQNKVMERLAKEETPKPRRSTRSQVKNKQSAENHEEKPPVIRAAEKTLAIRQSPAKKANTDRPAKNAFSMLMGNKTNSRASKATSKTEVKPPLPPPPPPPAPSKKRKAPVVKAEDDPEPKSARSSRQSTPAGGRPQSRLRRGAKSYKESEIDDDALSDDQFEAELAKEMQVKEMDEIESVQNAEDFEFAKTLELAKKEVSSKKLGNPIMQLRLVCNSPHNFYYPWNGSDPADETIVTASGKMLLLDRLLPALFQDNHKVLIFSQFKSQLNLLEEYCALRDWECCRLDGSVAQSDRQAMIADFTTRTQLRIFLLSTRAGGQGINLMAADTVILFDSDWNPQQDLQAQDRAHRIGQKNPVLIFRLATRGTVEETLLTSADAKRRLEKLIIKKGNLETLTQSVSGQMSNQLDKETLRSLLLKDGRVYEYSGGEDVLSDADVATLCDRSDEAYEKASKGGGNADAFTVVETGVNGIRQLGKEGNNC</sequence>
<evidence type="ECO:0000256" key="3">
    <source>
        <dbReference type="ARBA" id="ARBA00022741"/>
    </source>
</evidence>
<keyword evidence="13" id="KW-1185">Reference proteome</keyword>
<evidence type="ECO:0000256" key="7">
    <source>
        <dbReference type="ARBA" id="ARBA00023054"/>
    </source>
</evidence>
<dbReference type="PROSITE" id="PS51192">
    <property type="entry name" value="HELICASE_ATP_BIND_1"/>
    <property type="match status" value="1"/>
</dbReference>
<feature type="compositionally biased region" description="Polar residues" evidence="9">
    <location>
        <begin position="452"/>
        <end position="464"/>
    </location>
</feature>
<dbReference type="EMBL" id="LBBL01000036">
    <property type="protein sequence ID" value="KKF96572.1"/>
    <property type="molecule type" value="Genomic_DNA"/>
</dbReference>
<keyword evidence="4 12" id="KW-0378">Hydrolase</keyword>
<keyword evidence="3" id="KW-0547">Nucleotide-binding</keyword>
<accession>A0A0F8D1F4</accession>
<comment type="subcellular location">
    <subcellularLocation>
        <location evidence="1">Nucleus</location>
    </subcellularLocation>
</comment>
<dbReference type="OrthoDB" id="5857104at2759"/>
<name>A0A0F8D1F4_CERFI</name>
<dbReference type="CDD" id="cd18793">
    <property type="entry name" value="SF2_C_SNF"/>
    <property type="match status" value="1"/>
</dbReference>
<dbReference type="GO" id="GO:0005634">
    <property type="term" value="C:nucleus"/>
    <property type="evidence" value="ECO:0007669"/>
    <property type="project" value="UniProtKB-SubCell"/>
</dbReference>
<dbReference type="Gene3D" id="3.40.50.300">
    <property type="entry name" value="P-loop containing nucleotide triphosphate hydrolases"/>
    <property type="match status" value="1"/>
</dbReference>